<organism evidence="4 5">
    <name type="scientific">Sphaeroforma arctica JP610</name>
    <dbReference type="NCBI Taxonomy" id="667725"/>
    <lineage>
        <taxon>Eukaryota</taxon>
        <taxon>Ichthyosporea</taxon>
        <taxon>Ichthyophonida</taxon>
        <taxon>Sphaeroforma</taxon>
    </lineage>
</organism>
<name>A0A0L0GCK1_9EUKA</name>
<evidence type="ECO:0000313" key="4">
    <source>
        <dbReference type="EMBL" id="KNC86740.1"/>
    </source>
</evidence>
<dbReference type="eggNOG" id="ENOG502QQTP">
    <property type="taxonomic scope" value="Eukaryota"/>
</dbReference>
<keyword evidence="3" id="KW-0472">Membrane</keyword>
<feature type="transmembrane region" description="Helical" evidence="3">
    <location>
        <begin position="168"/>
        <end position="195"/>
    </location>
</feature>
<gene>
    <name evidence="4" type="ORF">SARC_01119</name>
</gene>
<proteinExistence type="predicted"/>
<dbReference type="EMBL" id="KQ241638">
    <property type="protein sequence ID" value="KNC86740.1"/>
    <property type="molecule type" value="Genomic_DNA"/>
</dbReference>
<evidence type="ECO:0000256" key="1">
    <source>
        <dbReference type="SAM" id="Coils"/>
    </source>
</evidence>
<feature type="region of interest" description="Disordered" evidence="2">
    <location>
        <begin position="252"/>
        <end position="272"/>
    </location>
</feature>
<accession>A0A0L0GCK1</accession>
<sequence>MISNKAVAIKFHELFDAGEIDRCCDFFAPHVELKTPQGATYSGIVDRKLDNLPVDEFQTAQDNLWRAEHEYRQSQGFLWSCSGPCPELKEEYHLALQEFNQAEAEYNQGISDAKREVGLFSSYGVEETRNMFWGKFSSGQRFAKRQTMWDAMFMGIGAMTRDETMGSYILRVVMNMILNFTIGLIGALIGFWWGLWGLITSYQASTWQGLFFFVLAGLAGWSMVSATIGGLVMGTAGSLYVMQKIAAANQIEGQRRGQSQPRYVNQGRPHYE</sequence>
<dbReference type="OrthoDB" id="202063at2759"/>
<evidence type="ECO:0000313" key="5">
    <source>
        <dbReference type="Proteomes" id="UP000054560"/>
    </source>
</evidence>
<keyword evidence="3" id="KW-1133">Transmembrane helix</keyword>
<dbReference type="Proteomes" id="UP000054560">
    <property type="component" value="Unassembled WGS sequence"/>
</dbReference>
<dbReference type="AlphaFoldDB" id="A0A0L0GCK1"/>
<dbReference type="RefSeq" id="XP_014160642.1">
    <property type="nucleotide sequence ID" value="XM_014305167.1"/>
</dbReference>
<dbReference type="GeneID" id="25901623"/>
<feature type="coiled-coil region" evidence="1">
    <location>
        <begin position="85"/>
        <end position="116"/>
    </location>
</feature>
<evidence type="ECO:0000256" key="3">
    <source>
        <dbReference type="SAM" id="Phobius"/>
    </source>
</evidence>
<keyword evidence="3" id="KW-0812">Transmembrane</keyword>
<keyword evidence="1" id="KW-0175">Coiled coil</keyword>
<evidence type="ECO:0000256" key="2">
    <source>
        <dbReference type="SAM" id="MobiDB-lite"/>
    </source>
</evidence>
<feature type="transmembrane region" description="Helical" evidence="3">
    <location>
        <begin position="207"/>
        <end position="234"/>
    </location>
</feature>
<keyword evidence="5" id="KW-1185">Reference proteome</keyword>
<protein>
    <submittedName>
        <fullName evidence="4">Uncharacterized protein</fullName>
    </submittedName>
</protein>
<reference evidence="4 5" key="1">
    <citation type="submission" date="2011-02" db="EMBL/GenBank/DDBJ databases">
        <title>The Genome Sequence of Sphaeroforma arctica JP610.</title>
        <authorList>
            <consortium name="The Broad Institute Genome Sequencing Platform"/>
            <person name="Russ C."/>
            <person name="Cuomo C."/>
            <person name="Young S.K."/>
            <person name="Zeng Q."/>
            <person name="Gargeya S."/>
            <person name="Alvarado L."/>
            <person name="Berlin A."/>
            <person name="Chapman S.B."/>
            <person name="Chen Z."/>
            <person name="Freedman E."/>
            <person name="Gellesch M."/>
            <person name="Goldberg J."/>
            <person name="Griggs A."/>
            <person name="Gujja S."/>
            <person name="Heilman E."/>
            <person name="Heiman D."/>
            <person name="Howarth C."/>
            <person name="Mehta T."/>
            <person name="Neiman D."/>
            <person name="Pearson M."/>
            <person name="Roberts A."/>
            <person name="Saif S."/>
            <person name="Shea T."/>
            <person name="Shenoy N."/>
            <person name="Sisk P."/>
            <person name="Stolte C."/>
            <person name="Sykes S."/>
            <person name="White J."/>
            <person name="Yandava C."/>
            <person name="Burger G."/>
            <person name="Gray M.W."/>
            <person name="Holland P.W.H."/>
            <person name="King N."/>
            <person name="Lang F.B.F."/>
            <person name="Roger A.J."/>
            <person name="Ruiz-Trillo I."/>
            <person name="Haas B."/>
            <person name="Nusbaum C."/>
            <person name="Birren B."/>
        </authorList>
    </citation>
    <scope>NUCLEOTIDE SEQUENCE [LARGE SCALE GENOMIC DNA]</scope>
    <source>
        <strain evidence="4 5">JP610</strain>
    </source>
</reference>